<evidence type="ECO:0000313" key="2">
    <source>
        <dbReference type="EMBL" id="KAG7443911.1"/>
    </source>
</evidence>
<sequence length="133" mass="15205">MIQRDPLLYITRRINVLQHDGASSLARHHFQLLPSCTFRSWGIFGMSIWLLLVNSVSRARIYMGCIITALYIFATIAAIALWISFREAFVFGTSFRARYDLVVSSVLLDTMSEIAEALNFIIADCIMMWLFTS</sequence>
<keyword evidence="1" id="KW-1133">Transmembrane helix</keyword>
<comment type="caution">
    <text evidence="2">The sequence shown here is derived from an EMBL/GenBank/DDBJ whole genome shotgun (WGS) entry which is preliminary data.</text>
</comment>
<reference evidence="2" key="1">
    <citation type="submission" date="2020-11" db="EMBL/GenBank/DDBJ databases">
        <title>Adaptations for nitrogen fixation in a non-lichenized fungal sporocarp promotes dispersal by wood-feeding termites.</title>
        <authorList>
            <consortium name="DOE Joint Genome Institute"/>
            <person name="Koch R.A."/>
            <person name="Yoon G."/>
            <person name="Arayal U."/>
            <person name="Lail K."/>
            <person name="Amirebrahimi M."/>
            <person name="Labutti K."/>
            <person name="Lipzen A."/>
            <person name="Riley R."/>
            <person name="Barry K."/>
            <person name="Henrissat B."/>
            <person name="Grigoriev I.V."/>
            <person name="Herr J.R."/>
            <person name="Aime M.C."/>
        </authorList>
    </citation>
    <scope>NUCLEOTIDE SEQUENCE</scope>
    <source>
        <strain evidence="2">MCA 3950</strain>
    </source>
</reference>
<feature type="transmembrane region" description="Helical" evidence="1">
    <location>
        <begin position="38"/>
        <end position="54"/>
    </location>
</feature>
<dbReference type="AlphaFoldDB" id="A0A9P7VMF9"/>
<dbReference type="Proteomes" id="UP000812287">
    <property type="component" value="Unassembled WGS sequence"/>
</dbReference>
<keyword evidence="1" id="KW-0812">Transmembrane</keyword>
<keyword evidence="3" id="KW-1185">Reference proteome</keyword>
<gene>
    <name evidence="2" type="ORF">BT62DRAFT_304441</name>
</gene>
<accession>A0A9P7VMF9</accession>
<dbReference type="OrthoDB" id="10484148at2759"/>
<dbReference type="EMBL" id="MU250542">
    <property type="protein sequence ID" value="KAG7443911.1"/>
    <property type="molecule type" value="Genomic_DNA"/>
</dbReference>
<protein>
    <submittedName>
        <fullName evidence="2">Uncharacterized protein</fullName>
    </submittedName>
</protein>
<name>A0A9P7VMF9_9AGAR</name>
<evidence type="ECO:0000256" key="1">
    <source>
        <dbReference type="SAM" id="Phobius"/>
    </source>
</evidence>
<dbReference type="GeneID" id="66102736"/>
<dbReference type="RefSeq" id="XP_043037411.1">
    <property type="nucleotide sequence ID" value="XM_043180440.1"/>
</dbReference>
<feature type="transmembrane region" description="Helical" evidence="1">
    <location>
        <begin position="61"/>
        <end position="85"/>
    </location>
</feature>
<keyword evidence="1" id="KW-0472">Membrane</keyword>
<evidence type="ECO:0000313" key="3">
    <source>
        <dbReference type="Proteomes" id="UP000812287"/>
    </source>
</evidence>
<organism evidence="2 3">
    <name type="scientific">Guyanagaster necrorhizus</name>
    <dbReference type="NCBI Taxonomy" id="856835"/>
    <lineage>
        <taxon>Eukaryota</taxon>
        <taxon>Fungi</taxon>
        <taxon>Dikarya</taxon>
        <taxon>Basidiomycota</taxon>
        <taxon>Agaricomycotina</taxon>
        <taxon>Agaricomycetes</taxon>
        <taxon>Agaricomycetidae</taxon>
        <taxon>Agaricales</taxon>
        <taxon>Marasmiineae</taxon>
        <taxon>Physalacriaceae</taxon>
        <taxon>Guyanagaster</taxon>
    </lineage>
</organism>
<proteinExistence type="predicted"/>